<dbReference type="RefSeq" id="WP_344467297.1">
    <property type="nucleotide sequence ID" value="NZ_BAAANT010000025.1"/>
</dbReference>
<keyword evidence="4" id="KW-0503">Monooxygenase</keyword>
<dbReference type="Proteomes" id="UP001422759">
    <property type="component" value="Unassembled WGS sequence"/>
</dbReference>
<dbReference type="EMBL" id="BAAANT010000025">
    <property type="protein sequence ID" value="GAA2149063.1"/>
    <property type="molecule type" value="Genomic_DNA"/>
</dbReference>
<accession>A0ABP5LPK4</accession>
<dbReference type="InterPro" id="IPR050631">
    <property type="entry name" value="PheA/TfdB_FAD_monoxygenase"/>
</dbReference>
<reference evidence="5" key="1">
    <citation type="journal article" date="2019" name="Int. J. Syst. Evol. Microbiol.">
        <title>The Global Catalogue of Microorganisms (GCM) 10K type strain sequencing project: providing services to taxonomists for standard genome sequencing and annotation.</title>
        <authorList>
            <consortium name="The Broad Institute Genomics Platform"/>
            <consortium name="The Broad Institute Genome Sequencing Center for Infectious Disease"/>
            <person name="Wu L."/>
            <person name="Ma J."/>
        </authorList>
    </citation>
    <scope>NUCLEOTIDE SEQUENCE [LARGE SCALE GENOMIC DNA]</scope>
    <source>
        <strain evidence="5">JCM 14560</strain>
    </source>
</reference>
<keyword evidence="2" id="KW-0520">NAD</keyword>
<gene>
    <name evidence="4" type="ORF">GCM10009760_41850</name>
</gene>
<dbReference type="PANTHER" id="PTHR43476">
    <property type="entry name" value="3-(3-HYDROXY-PHENYL)PROPIONATE/3-HYDROXYCINNAMIC ACID HYDROXYLASE"/>
    <property type="match status" value="1"/>
</dbReference>
<dbReference type="PRINTS" id="PR00420">
    <property type="entry name" value="RNGMNOXGNASE"/>
</dbReference>
<evidence type="ECO:0000256" key="2">
    <source>
        <dbReference type="ARBA" id="ARBA00023027"/>
    </source>
</evidence>
<name>A0ABP5LPK4_9ACTN</name>
<keyword evidence="5" id="KW-1185">Reference proteome</keyword>
<keyword evidence="1" id="KW-0560">Oxidoreductase</keyword>
<proteinExistence type="predicted"/>
<dbReference type="Gene3D" id="3.30.9.20">
    <property type="match status" value="1"/>
</dbReference>
<dbReference type="Gene3D" id="3.50.50.60">
    <property type="entry name" value="FAD/NAD(P)-binding domain"/>
    <property type="match status" value="1"/>
</dbReference>
<protein>
    <submittedName>
        <fullName evidence="4">FAD-dependent monooxygenase</fullName>
    </submittedName>
</protein>
<dbReference type="InterPro" id="IPR036188">
    <property type="entry name" value="FAD/NAD-bd_sf"/>
</dbReference>
<organism evidence="4 5">
    <name type="scientific">Kitasatospora kazusensis</name>
    <dbReference type="NCBI Taxonomy" id="407974"/>
    <lineage>
        <taxon>Bacteria</taxon>
        <taxon>Bacillati</taxon>
        <taxon>Actinomycetota</taxon>
        <taxon>Actinomycetes</taxon>
        <taxon>Kitasatosporales</taxon>
        <taxon>Streptomycetaceae</taxon>
        <taxon>Kitasatospora</taxon>
    </lineage>
</organism>
<sequence>MRIVCVGGGPAGLYFSILMKLRNPHHDITVLERDARGATYGWGVTYWAGLLDHLDRNDARTADAIRAHSVRWDEGVAHLRGTTTRQQSEEAFGIGRRQLLEVLAERATGLGVRIEFEHGVESLRQLPEADLVVVGDGVNSRVRQLYAQHFEPTVTEGRNRYLWLGTDKVFDSFTFSFVDTPHGWIWFYGYRFSGGLSTCVVECPPETWTGLGLDKLGREAGTALLERLFAEQLDGHRLITQAQGADLPWLTFRTLTNRTWHHENVVLIGDAAHTTHYSIGAGTTLALEDAIGLADALQGHGELHPALTAYERERRSAILSTQSAARYSARWYENIDRYAQLPAEQLFALLGQRHSPLQPYVPPQLYYWVNRAVEDSTALRRCRGWVGHRVARVLHARHRPEPAQEAAR</sequence>
<comment type="caution">
    <text evidence="4">The sequence shown here is derived from an EMBL/GenBank/DDBJ whole genome shotgun (WGS) entry which is preliminary data.</text>
</comment>
<dbReference type="GO" id="GO:0004497">
    <property type="term" value="F:monooxygenase activity"/>
    <property type="evidence" value="ECO:0007669"/>
    <property type="project" value="UniProtKB-KW"/>
</dbReference>
<feature type="domain" description="FAD-binding" evidence="3">
    <location>
        <begin position="3"/>
        <end position="316"/>
    </location>
</feature>
<evidence type="ECO:0000259" key="3">
    <source>
        <dbReference type="Pfam" id="PF01494"/>
    </source>
</evidence>
<evidence type="ECO:0000256" key="1">
    <source>
        <dbReference type="ARBA" id="ARBA00023002"/>
    </source>
</evidence>
<evidence type="ECO:0000313" key="4">
    <source>
        <dbReference type="EMBL" id="GAA2149063.1"/>
    </source>
</evidence>
<dbReference type="InterPro" id="IPR002938">
    <property type="entry name" value="FAD-bd"/>
</dbReference>
<dbReference type="Pfam" id="PF01494">
    <property type="entry name" value="FAD_binding_3"/>
    <property type="match status" value="1"/>
</dbReference>
<dbReference type="PANTHER" id="PTHR43476:SF4">
    <property type="entry name" value="BLR0106 PROTEIN"/>
    <property type="match status" value="1"/>
</dbReference>
<evidence type="ECO:0000313" key="5">
    <source>
        <dbReference type="Proteomes" id="UP001422759"/>
    </source>
</evidence>
<dbReference type="SUPFAM" id="SSF51905">
    <property type="entry name" value="FAD/NAD(P)-binding domain"/>
    <property type="match status" value="1"/>
</dbReference>